<dbReference type="Pfam" id="PF00575">
    <property type="entry name" value="S1"/>
    <property type="match status" value="1"/>
</dbReference>
<dbReference type="Gene3D" id="2.40.50.140">
    <property type="entry name" value="Nucleic acid-binding proteins"/>
    <property type="match status" value="1"/>
</dbReference>
<evidence type="ECO:0000313" key="3">
    <source>
        <dbReference type="Proteomes" id="UP000524246"/>
    </source>
</evidence>
<accession>A0A7X9IJQ0</accession>
<protein>
    <submittedName>
        <fullName evidence="2">S1 RNA-binding domain-containing protein</fullName>
    </submittedName>
</protein>
<sequence length="84" mass="9230">MENTESKSSSIEREFEKYVSQTLDKLRPGKIVEGKVVGINKEVATIDIGFKSDGVVPIAQFENSEGKLTVKIGDKIDVCILSLE</sequence>
<dbReference type="PROSITE" id="PS50126">
    <property type="entry name" value="S1"/>
    <property type="match status" value="1"/>
</dbReference>
<proteinExistence type="predicted"/>
<feature type="non-terminal residue" evidence="2">
    <location>
        <position position="84"/>
    </location>
</feature>
<comment type="caution">
    <text evidence="2">The sequence shown here is derived from an EMBL/GenBank/DDBJ whole genome shotgun (WGS) entry which is preliminary data.</text>
</comment>
<evidence type="ECO:0000259" key="1">
    <source>
        <dbReference type="PROSITE" id="PS50126"/>
    </source>
</evidence>
<dbReference type="SUPFAM" id="SSF50249">
    <property type="entry name" value="Nucleic acid-binding proteins"/>
    <property type="match status" value="1"/>
</dbReference>
<dbReference type="InterPro" id="IPR012340">
    <property type="entry name" value="NA-bd_OB-fold"/>
</dbReference>
<feature type="domain" description="S1 motif" evidence="1">
    <location>
        <begin position="29"/>
        <end position="84"/>
    </location>
</feature>
<dbReference type="GO" id="GO:0003676">
    <property type="term" value="F:nucleic acid binding"/>
    <property type="evidence" value="ECO:0007669"/>
    <property type="project" value="InterPro"/>
</dbReference>
<dbReference type="EMBL" id="JAAZON010000411">
    <property type="protein sequence ID" value="NMC63328.1"/>
    <property type="molecule type" value="Genomic_DNA"/>
</dbReference>
<evidence type="ECO:0000313" key="2">
    <source>
        <dbReference type="EMBL" id="NMC63328.1"/>
    </source>
</evidence>
<dbReference type="InterPro" id="IPR003029">
    <property type="entry name" value="S1_domain"/>
</dbReference>
<gene>
    <name evidence="2" type="ORF">GYA55_09195</name>
</gene>
<name>A0A7X9IJQ0_9DELT</name>
<reference evidence="2 3" key="1">
    <citation type="journal article" date="2020" name="Biotechnol. Biofuels">
        <title>New insights from the biogas microbiome by comprehensive genome-resolved metagenomics of nearly 1600 species originating from multiple anaerobic digesters.</title>
        <authorList>
            <person name="Campanaro S."/>
            <person name="Treu L."/>
            <person name="Rodriguez-R L.M."/>
            <person name="Kovalovszki A."/>
            <person name="Ziels R.M."/>
            <person name="Maus I."/>
            <person name="Zhu X."/>
            <person name="Kougias P.G."/>
            <person name="Basile A."/>
            <person name="Luo G."/>
            <person name="Schluter A."/>
            <person name="Konstantinidis K.T."/>
            <person name="Angelidaki I."/>
        </authorList>
    </citation>
    <scope>NUCLEOTIDE SEQUENCE [LARGE SCALE GENOMIC DNA]</scope>
    <source>
        <strain evidence="2">AS27yjCOA_65</strain>
    </source>
</reference>
<organism evidence="2 3">
    <name type="scientific">SAR324 cluster bacterium</name>
    <dbReference type="NCBI Taxonomy" id="2024889"/>
    <lineage>
        <taxon>Bacteria</taxon>
        <taxon>Deltaproteobacteria</taxon>
        <taxon>SAR324 cluster</taxon>
    </lineage>
</organism>
<dbReference type="Proteomes" id="UP000524246">
    <property type="component" value="Unassembled WGS sequence"/>
</dbReference>
<dbReference type="AlphaFoldDB" id="A0A7X9IJQ0"/>